<dbReference type="GO" id="GO:0008270">
    <property type="term" value="F:zinc ion binding"/>
    <property type="evidence" value="ECO:0007669"/>
    <property type="project" value="UniProtKB-UniRule"/>
</dbReference>
<keyword evidence="4 8" id="KW-0479">Metal-binding</keyword>
<dbReference type="PROSITE" id="PS51747">
    <property type="entry name" value="CYT_DCMP_DEAMINASES_2"/>
    <property type="match status" value="1"/>
</dbReference>
<dbReference type="PROSITE" id="PS00903">
    <property type="entry name" value="CYT_DCMP_DEAMINASES_1"/>
    <property type="match status" value="1"/>
</dbReference>
<dbReference type="CDD" id="cd01285">
    <property type="entry name" value="nucleoside_deaminase"/>
    <property type="match status" value="1"/>
</dbReference>
<dbReference type="EC" id="3.5.4.33" evidence="8"/>
<proteinExistence type="inferred from homology"/>
<dbReference type="FunFam" id="3.40.140.10:FF:000005">
    <property type="entry name" value="tRNA-specific adenosine deaminase"/>
    <property type="match status" value="1"/>
</dbReference>
<feature type="binding site" evidence="8">
    <location>
        <position position="55"/>
    </location>
    <ligand>
        <name>Zn(2+)</name>
        <dbReference type="ChEBI" id="CHEBI:29105"/>
        <note>catalytic</note>
    </ligand>
</feature>
<name>A0A7X6I9X0_9BACT</name>
<gene>
    <name evidence="8" type="primary">tadA</name>
    <name evidence="10" type="ORF">MNODULE_04160</name>
</gene>
<accession>A0A7X6I9X0</accession>
<evidence type="ECO:0000313" key="10">
    <source>
        <dbReference type="EMBL" id="NKE69938.1"/>
    </source>
</evidence>
<dbReference type="InterPro" id="IPR028883">
    <property type="entry name" value="tRNA_aden_deaminase"/>
</dbReference>
<comment type="function">
    <text evidence="8">Catalyzes the deamination of adenosine to inosine at the wobble position 34 of tRNA(Arg2).</text>
</comment>
<organism evidence="10 11">
    <name type="scientific">Candidatus Manganitrophus noduliformans</name>
    <dbReference type="NCBI Taxonomy" id="2606439"/>
    <lineage>
        <taxon>Bacteria</taxon>
        <taxon>Pseudomonadati</taxon>
        <taxon>Nitrospirota</taxon>
        <taxon>Nitrospiria</taxon>
        <taxon>Candidatus Troglogloeales</taxon>
        <taxon>Candidatus Manganitrophaceae</taxon>
        <taxon>Candidatus Manganitrophus</taxon>
    </lineage>
</organism>
<feature type="active site" description="Proton donor" evidence="8">
    <location>
        <position position="57"/>
    </location>
</feature>
<comment type="similarity">
    <text evidence="1">Belongs to the cytidine and deoxycytidylate deaminase family. ADAT2 subfamily.</text>
</comment>
<dbReference type="Proteomes" id="UP000534783">
    <property type="component" value="Unassembled WGS sequence"/>
</dbReference>
<protein>
    <recommendedName>
        <fullName evidence="8">tRNA-specific adenosine deaminase</fullName>
        <ecNumber evidence="8">3.5.4.33</ecNumber>
    </recommendedName>
</protein>
<dbReference type="InterPro" id="IPR002125">
    <property type="entry name" value="CMP_dCMP_dom"/>
</dbReference>
<comment type="catalytic activity">
    <reaction evidence="7 8">
        <text>adenosine(34) in tRNA + H2O + H(+) = inosine(34) in tRNA + NH4(+)</text>
        <dbReference type="Rhea" id="RHEA:43168"/>
        <dbReference type="Rhea" id="RHEA-COMP:10373"/>
        <dbReference type="Rhea" id="RHEA-COMP:10374"/>
        <dbReference type="ChEBI" id="CHEBI:15377"/>
        <dbReference type="ChEBI" id="CHEBI:15378"/>
        <dbReference type="ChEBI" id="CHEBI:28938"/>
        <dbReference type="ChEBI" id="CHEBI:74411"/>
        <dbReference type="ChEBI" id="CHEBI:82852"/>
        <dbReference type="EC" id="3.5.4.33"/>
    </reaction>
</comment>
<dbReference type="SUPFAM" id="SSF53927">
    <property type="entry name" value="Cytidine deaminase-like"/>
    <property type="match status" value="1"/>
</dbReference>
<dbReference type="NCBIfam" id="NF008113">
    <property type="entry name" value="PRK10860.1"/>
    <property type="match status" value="1"/>
</dbReference>
<keyword evidence="5 8" id="KW-0378">Hydrolase</keyword>
<evidence type="ECO:0000256" key="6">
    <source>
        <dbReference type="ARBA" id="ARBA00022833"/>
    </source>
</evidence>
<evidence type="ECO:0000256" key="4">
    <source>
        <dbReference type="ARBA" id="ARBA00022723"/>
    </source>
</evidence>
<comment type="cofactor">
    <cofactor evidence="8">
        <name>Zn(2+)</name>
        <dbReference type="ChEBI" id="CHEBI:29105"/>
    </cofactor>
    <text evidence="8">Binds 1 zinc ion per subunit.</text>
</comment>
<keyword evidence="3 8" id="KW-0819">tRNA processing</keyword>
<dbReference type="GO" id="GO:0052717">
    <property type="term" value="F:tRNA-specific adenosine-34 deaminase activity"/>
    <property type="evidence" value="ECO:0007669"/>
    <property type="project" value="UniProtKB-UniRule"/>
</dbReference>
<dbReference type="PANTHER" id="PTHR11079:SF202">
    <property type="entry name" value="TRNA-SPECIFIC ADENOSINE DEAMINASE"/>
    <property type="match status" value="1"/>
</dbReference>
<dbReference type="InterPro" id="IPR016192">
    <property type="entry name" value="APOBEC/CMP_deaminase_Zn-bd"/>
</dbReference>
<dbReference type="AlphaFoldDB" id="A0A7X6I9X0"/>
<feature type="binding site" evidence="8">
    <location>
        <position position="84"/>
    </location>
    <ligand>
        <name>Zn(2+)</name>
        <dbReference type="ChEBI" id="CHEBI:29105"/>
        <note>catalytic</note>
    </ligand>
</feature>
<evidence type="ECO:0000256" key="7">
    <source>
        <dbReference type="ARBA" id="ARBA00048045"/>
    </source>
</evidence>
<evidence type="ECO:0000259" key="9">
    <source>
        <dbReference type="PROSITE" id="PS51747"/>
    </source>
</evidence>
<evidence type="ECO:0000313" key="11">
    <source>
        <dbReference type="Proteomes" id="UP000534783"/>
    </source>
</evidence>
<evidence type="ECO:0000256" key="8">
    <source>
        <dbReference type="HAMAP-Rule" id="MF_00972"/>
    </source>
</evidence>
<dbReference type="InterPro" id="IPR016193">
    <property type="entry name" value="Cytidine_deaminase-like"/>
</dbReference>
<evidence type="ECO:0000256" key="1">
    <source>
        <dbReference type="ARBA" id="ARBA00010669"/>
    </source>
</evidence>
<dbReference type="EMBL" id="VTOW01000001">
    <property type="protein sequence ID" value="NKE69938.1"/>
    <property type="molecule type" value="Genomic_DNA"/>
</dbReference>
<comment type="subunit">
    <text evidence="2 8">Homodimer.</text>
</comment>
<evidence type="ECO:0000256" key="5">
    <source>
        <dbReference type="ARBA" id="ARBA00022801"/>
    </source>
</evidence>
<dbReference type="Gene3D" id="3.40.140.10">
    <property type="entry name" value="Cytidine Deaminase, domain 2"/>
    <property type="match status" value="1"/>
</dbReference>
<keyword evidence="6 8" id="KW-0862">Zinc</keyword>
<feature type="binding site" evidence="8">
    <location>
        <position position="87"/>
    </location>
    <ligand>
        <name>Zn(2+)</name>
        <dbReference type="ChEBI" id="CHEBI:29105"/>
        <note>catalytic</note>
    </ligand>
</feature>
<dbReference type="GO" id="GO:0002100">
    <property type="term" value="P:tRNA wobble adenosine to inosine editing"/>
    <property type="evidence" value="ECO:0007669"/>
    <property type="project" value="UniProtKB-UniRule"/>
</dbReference>
<feature type="domain" description="CMP/dCMP-type deaminase" evidence="9">
    <location>
        <begin position="5"/>
        <end position="130"/>
    </location>
</feature>
<dbReference type="RefSeq" id="WP_168058216.1">
    <property type="nucleotide sequence ID" value="NZ_VTOW01000001.1"/>
</dbReference>
<evidence type="ECO:0000256" key="3">
    <source>
        <dbReference type="ARBA" id="ARBA00022694"/>
    </source>
</evidence>
<keyword evidence="11" id="KW-1185">Reference proteome</keyword>
<sequence length="157" mass="17391">MRPTDQDELYMRLALKAAEAAFAEGEVPVGAVLVGKDATITAYNLKERRHDPTAHAEMLVLRKGGEMWGRWRLGGTLYVTLEPCAMCAGALIQARIDRLVYGAADPKAGACGSVIEVAREPRFNHRMEVLGGVLSGESEHLLQRFFDRLRGREIVKR</sequence>
<dbReference type="HAMAP" id="MF_00972">
    <property type="entry name" value="tRNA_aden_deaminase"/>
    <property type="match status" value="1"/>
</dbReference>
<reference evidence="10 11" key="1">
    <citation type="journal article" date="2020" name="Nature">
        <title>Bacterial chemolithoautotrophy via manganese oxidation.</title>
        <authorList>
            <person name="Yu H."/>
            <person name="Leadbetter J.R."/>
        </authorList>
    </citation>
    <scope>NUCLEOTIDE SEQUENCE [LARGE SCALE GENOMIC DNA]</scope>
    <source>
        <strain evidence="10 11">Mn-1</strain>
    </source>
</reference>
<evidence type="ECO:0000256" key="2">
    <source>
        <dbReference type="ARBA" id="ARBA00011738"/>
    </source>
</evidence>
<comment type="caution">
    <text evidence="10">The sequence shown here is derived from an EMBL/GenBank/DDBJ whole genome shotgun (WGS) entry which is preliminary data.</text>
</comment>
<dbReference type="Pfam" id="PF00383">
    <property type="entry name" value="dCMP_cyt_deam_1"/>
    <property type="match status" value="1"/>
</dbReference>
<dbReference type="PANTHER" id="PTHR11079">
    <property type="entry name" value="CYTOSINE DEAMINASE FAMILY MEMBER"/>
    <property type="match status" value="1"/>
</dbReference>